<evidence type="ECO:0000313" key="1">
    <source>
        <dbReference type="EMBL" id="GMN72090.1"/>
    </source>
</evidence>
<name>A0AA88ECX5_FICCA</name>
<keyword evidence="2" id="KW-1185">Reference proteome</keyword>
<comment type="caution">
    <text evidence="1">The sequence shown here is derived from an EMBL/GenBank/DDBJ whole genome shotgun (WGS) entry which is preliminary data.</text>
</comment>
<dbReference type="AlphaFoldDB" id="A0AA88ECX5"/>
<proteinExistence type="predicted"/>
<sequence>MSSGFVARRCDFSDGPHRCNLGSKFGRSSPVCDIYPSWLLANDNDNQGTFVNCAHMSAIDNDTFRRPR</sequence>
<protein>
    <submittedName>
        <fullName evidence="1">Uncharacterized protein</fullName>
    </submittedName>
</protein>
<accession>A0AA88ECX5</accession>
<evidence type="ECO:0000313" key="2">
    <source>
        <dbReference type="Proteomes" id="UP001187192"/>
    </source>
</evidence>
<gene>
    <name evidence="1" type="ORF">TIFTF001_055605</name>
</gene>
<organism evidence="1 2">
    <name type="scientific">Ficus carica</name>
    <name type="common">Common fig</name>
    <dbReference type="NCBI Taxonomy" id="3494"/>
    <lineage>
        <taxon>Eukaryota</taxon>
        <taxon>Viridiplantae</taxon>
        <taxon>Streptophyta</taxon>
        <taxon>Embryophyta</taxon>
        <taxon>Tracheophyta</taxon>
        <taxon>Spermatophyta</taxon>
        <taxon>Magnoliopsida</taxon>
        <taxon>eudicotyledons</taxon>
        <taxon>Gunneridae</taxon>
        <taxon>Pentapetalae</taxon>
        <taxon>rosids</taxon>
        <taxon>fabids</taxon>
        <taxon>Rosales</taxon>
        <taxon>Moraceae</taxon>
        <taxon>Ficeae</taxon>
        <taxon>Ficus</taxon>
    </lineage>
</organism>
<dbReference type="EMBL" id="BTGU01017975">
    <property type="protein sequence ID" value="GMN72090.1"/>
    <property type="molecule type" value="Genomic_DNA"/>
</dbReference>
<dbReference type="Proteomes" id="UP001187192">
    <property type="component" value="Unassembled WGS sequence"/>
</dbReference>
<reference evidence="1" key="1">
    <citation type="submission" date="2023-07" db="EMBL/GenBank/DDBJ databases">
        <title>draft genome sequence of fig (Ficus carica).</title>
        <authorList>
            <person name="Takahashi T."/>
            <person name="Nishimura K."/>
        </authorList>
    </citation>
    <scope>NUCLEOTIDE SEQUENCE</scope>
</reference>